<protein>
    <submittedName>
        <fullName evidence="1">Putative conjugative transfer protein TraW</fullName>
    </submittedName>
</protein>
<keyword evidence="2" id="KW-1185">Reference proteome</keyword>
<dbReference type="InterPro" id="IPR014114">
    <property type="entry name" value="TraW"/>
</dbReference>
<organism evidence="1 2">
    <name type="scientific">Legionella drozanskii LLAP-1</name>
    <dbReference type="NCBI Taxonomy" id="1212489"/>
    <lineage>
        <taxon>Bacteria</taxon>
        <taxon>Pseudomonadati</taxon>
        <taxon>Pseudomonadota</taxon>
        <taxon>Gammaproteobacteria</taxon>
        <taxon>Legionellales</taxon>
        <taxon>Legionellaceae</taxon>
        <taxon>Legionella</taxon>
    </lineage>
</organism>
<evidence type="ECO:0000313" key="1">
    <source>
        <dbReference type="EMBL" id="KTC87653.1"/>
    </source>
</evidence>
<name>A0A0W0SXI4_9GAMM</name>
<comment type="caution">
    <text evidence="1">The sequence shown here is derived from an EMBL/GenBank/DDBJ whole genome shotgun (WGS) entry which is preliminary data.</text>
</comment>
<dbReference type="PATRIC" id="fig|1212489.4.peg.1340"/>
<dbReference type="AlphaFoldDB" id="A0A0W0SXI4"/>
<reference evidence="1 2" key="1">
    <citation type="submission" date="2015-11" db="EMBL/GenBank/DDBJ databases">
        <title>Genomic analysis of 38 Legionella species identifies large and diverse effector repertoires.</title>
        <authorList>
            <person name="Burstein D."/>
            <person name="Amaro F."/>
            <person name="Zusman T."/>
            <person name="Lifshitz Z."/>
            <person name="Cohen O."/>
            <person name="Gilbert J.A."/>
            <person name="Pupko T."/>
            <person name="Shuman H.A."/>
            <person name="Segal G."/>
        </authorList>
    </citation>
    <scope>NUCLEOTIDE SEQUENCE [LARGE SCALE GENOMIC DNA]</scope>
    <source>
        <strain evidence="1 2">ATCC 700990</strain>
    </source>
</reference>
<sequence>MKLNLITGLGFFFIGLFLLLPVSHSKDLGHYGQVFPVIEADLRELIMKRLTEMQESGALLKHQRLIEQRVAEHIIRPKPLTLAPTKTPKTFRIDPTVLVSHDVALPDGTLIAKKGTAINPFNHLQFSKTLIFFNADDANQMAWVKKHYNDYHYVKFILISGDIRQASEHFGRIYFDLEGRITSQLHIKHVPSVVSQDGLYWKVVEIGVNDE</sequence>
<dbReference type="OrthoDB" id="7171737at2"/>
<evidence type="ECO:0000313" key="2">
    <source>
        <dbReference type="Proteomes" id="UP000054736"/>
    </source>
</evidence>
<proteinExistence type="predicted"/>
<dbReference type="NCBIfam" id="TIGR02743">
    <property type="entry name" value="TraW"/>
    <property type="match status" value="1"/>
</dbReference>
<accession>A0A0W0SXI4</accession>
<dbReference type="Proteomes" id="UP000054736">
    <property type="component" value="Unassembled WGS sequence"/>
</dbReference>
<dbReference type="STRING" id="1212489.Ldro_1272"/>
<dbReference type="RefSeq" id="WP_058495574.1">
    <property type="nucleotide sequence ID" value="NZ_CAAAIU010000018.1"/>
</dbReference>
<gene>
    <name evidence="1" type="ORF">Ldro_1272</name>
</gene>
<dbReference type="EMBL" id="LNXY01000020">
    <property type="protein sequence ID" value="KTC87653.1"/>
    <property type="molecule type" value="Genomic_DNA"/>
</dbReference>